<dbReference type="GO" id="GO:0089718">
    <property type="term" value="P:amino acid import across plasma membrane"/>
    <property type="evidence" value="ECO:0007669"/>
    <property type="project" value="TreeGrafter"/>
</dbReference>
<dbReference type="GO" id="GO:0005886">
    <property type="term" value="C:plasma membrane"/>
    <property type="evidence" value="ECO:0007669"/>
    <property type="project" value="TreeGrafter"/>
</dbReference>
<feature type="transmembrane region" description="Helical" evidence="12">
    <location>
        <begin position="567"/>
        <end position="593"/>
    </location>
</feature>
<keyword evidence="4 10" id="KW-0812">Transmembrane</keyword>
<dbReference type="SUPFAM" id="SSF161070">
    <property type="entry name" value="SNF-like"/>
    <property type="match status" value="1"/>
</dbReference>
<dbReference type="OrthoDB" id="6581954at2759"/>
<keyword evidence="6 12" id="KW-1133">Transmembrane helix</keyword>
<protein>
    <recommendedName>
        <fullName evidence="10">Transporter</fullName>
    </recommendedName>
</protein>
<feature type="transmembrane region" description="Helical" evidence="12">
    <location>
        <begin position="341"/>
        <end position="363"/>
    </location>
</feature>
<feature type="binding site" evidence="9">
    <location>
        <position position="85"/>
    </location>
    <ligand>
        <name>Na(+)</name>
        <dbReference type="ChEBI" id="CHEBI:29101"/>
        <label>1</label>
    </ligand>
</feature>
<comment type="caution">
    <text evidence="13">The sequence shown here is derived from an EMBL/GenBank/DDBJ whole genome shotgun (WGS) entry which is preliminary data.</text>
</comment>
<evidence type="ECO:0000256" key="10">
    <source>
        <dbReference type="RuleBase" id="RU003732"/>
    </source>
</evidence>
<evidence type="ECO:0000256" key="9">
    <source>
        <dbReference type="PIRSR" id="PIRSR600175-1"/>
    </source>
</evidence>
<evidence type="ECO:0000256" key="6">
    <source>
        <dbReference type="ARBA" id="ARBA00022989"/>
    </source>
</evidence>
<dbReference type="Pfam" id="PF00209">
    <property type="entry name" value="SNF"/>
    <property type="match status" value="1"/>
</dbReference>
<dbReference type="PROSITE" id="PS50267">
    <property type="entry name" value="NA_NEUROTRAN_SYMP_3"/>
    <property type="match status" value="1"/>
</dbReference>
<evidence type="ECO:0000256" key="4">
    <source>
        <dbReference type="ARBA" id="ARBA00022692"/>
    </source>
</evidence>
<feature type="transmembrane region" description="Helical" evidence="12">
    <location>
        <begin position="107"/>
        <end position="128"/>
    </location>
</feature>
<dbReference type="PANTHER" id="PTHR11616:SF321">
    <property type="entry name" value="SODIUM-DEPENDENT NUTRIENT AMINO ACID TRANSPORTER 1-RELATED"/>
    <property type="match status" value="1"/>
</dbReference>
<evidence type="ECO:0000313" key="14">
    <source>
        <dbReference type="Proteomes" id="UP000494206"/>
    </source>
</evidence>
<feature type="binding site" evidence="9">
    <location>
        <position position="90"/>
    </location>
    <ligand>
        <name>Na(+)</name>
        <dbReference type="ChEBI" id="CHEBI:29101"/>
        <label>1</label>
    </ligand>
</feature>
<keyword evidence="9" id="KW-0915">Sodium</keyword>
<dbReference type="PROSITE" id="PS00610">
    <property type="entry name" value="NA_NEUROTRAN_SYMP_1"/>
    <property type="match status" value="1"/>
</dbReference>
<feature type="transmembrane region" description="Helical" evidence="12">
    <location>
        <begin position="77"/>
        <end position="95"/>
    </location>
</feature>
<feature type="binding site" evidence="9">
    <location>
        <position position="471"/>
    </location>
    <ligand>
        <name>Na(+)</name>
        <dbReference type="ChEBI" id="CHEBI:29101"/>
        <label>1</label>
    </ligand>
</feature>
<keyword evidence="3 10" id="KW-0813">Transport</keyword>
<feature type="transmembrane region" description="Helical" evidence="12">
    <location>
        <begin position="309"/>
        <end position="329"/>
    </location>
</feature>
<evidence type="ECO:0000313" key="13">
    <source>
        <dbReference type="EMBL" id="CAB3400943.1"/>
    </source>
</evidence>
<dbReference type="PRINTS" id="PR00176">
    <property type="entry name" value="NANEUSMPORT"/>
</dbReference>
<evidence type="ECO:0000256" key="12">
    <source>
        <dbReference type="SAM" id="Phobius"/>
    </source>
</evidence>
<evidence type="ECO:0000256" key="3">
    <source>
        <dbReference type="ARBA" id="ARBA00022448"/>
    </source>
</evidence>
<dbReference type="GO" id="GO:0015179">
    <property type="term" value="F:L-amino acid transmembrane transporter activity"/>
    <property type="evidence" value="ECO:0007669"/>
    <property type="project" value="TreeGrafter"/>
</dbReference>
<dbReference type="GO" id="GO:0046872">
    <property type="term" value="F:metal ion binding"/>
    <property type="evidence" value="ECO:0007669"/>
    <property type="project" value="UniProtKB-KW"/>
</dbReference>
<sequence length="698" mass="77665">MVPSPPTTDRLEIPGSKPRFSAGSEESIRLGSRVTFTDQTVSFENGEVENGAPVQFAVENDSDPSTEREEWANKMQFYMGVVSYAVGLGNVWRFPYLLQKNGGGAFLLPYVIMMVGGGLPLFLIELGLGQRLRTGPVGCWAAIHPFLGGLGVSAAIVSYLVALYYNVIVTWCLNYLTMSFAAVLPWAECPTENGKKVDECTKQSTPSFFWNRKALDTTSSIDEFGGFNWRILSYLGLAWSLIYLCVNKGIKSSGNVMYVTAIFPYIVTFMFLIRSVTLEGASEGIAHMFHPDMEKLLSPTVWLEAATQIFYSMGLGFGGLIAFGSYNPIKNDCKKDAMRLALVNVVTSIYTAVNVFCVLGFMATTSMRECIERDMHTMATIYPEIFPTYEDVRQNFTNEQYQELIDNKFTGDFTKMAAHSEMCNFGKTIAEAAEGTGLAFVVFTEAILQFPIPSFWSILFFLMLLSLGLGSMFGTLEGVITSLNDSKLITVKKPVMTFILCLSAFILGLPFATRAGQYWVSLFDSFAGSYALMCVAFIEIIAVAYIYTEKRFSDDIEYMTGSRPGLYWTFTWKYATPLIMLILFVASVAQLFSKSVTYFGYDAEKGKQIELEYPAWAMYIAVTMVMAAIAPTLVILFLRYFRIWKFETQVPPAAKCLNPTPSATMIKNEQSYNRITESSVSVSELDPFTSTPAPSSPK</sequence>
<gene>
    <name evidence="13" type="ORF">CBOVIS_LOCUS3766</name>
</gene>
<evidence type="ECO:0000256" key="8">
    <source>
        <dbReference type="ARBA" id="ARBA00023180"/>
    </source>
</evidence>
<feature type="transmembrane region" description="Helical" evidence="12">
    <location>
        <begin position="525"/>
        <end position="547"/>
    </location>
</feature>
<keyword evidence="8" id="KW-0325">Glycoprotein</keyword>
<evidence type="ECO:0000256" key="7">
    <source>
        <dbReference type="ARBA" id="ARBA00023136"/>
    </source>
</evidence>
<dbReference type="InterPro" id="IPR000175">
    <property type="entry name" value="Na/ntran_symport"/>
</dbReference>
<dbReference type="Proteomes" id="UP000494206">
    <property type="component" value="Unassembled WGS sequence"/>
</dbReference>
<feature type="transmembrane region" description="Helical" evidence="12">
    <location>
        <begin position="495"/>
        <end position="513"/>
    </location>
</feature>
<comment type="subcellular location">
    <subcellularLocation>
        <location evidence="1">Membrane</location>
        <topology evidence="1">Multi-pass membrane protein</topology>
    </subcellularLocation>
</comment>
<feature type="binding site" evidence="9">
    <location>
        <position position="312"/>
    </location>
    <ligand>
        <name>Na(+)</name>
        <dbReference type="ChEBI" id="CHEBI:29101"/>
        <label>1</label>
    </ligand>
</feature>
<comment type="similarity">
    <text evidence="2 10">Belongs to the sodium:neurotransmitter symporter (SNF) (TC 2.A.22) family.</text>
</comment>
<dbReference type="InterPro" id="IPR037272">
    <property type="entry name" value="SNS_sf"/>
</dbReference>
<proteinExistence type="inferred from homology"/>
<dbReference type="EMBL" id="CADEPM010000002">
    <property type="protein sequence ID" value="CAB3400943.1"/>
    <property type="molecule type" value="Genomic_DNA"/>
</dbReference>
<feature type="transmembrane region" description="Helical" evidence="12">
    <location>
        <begin position="613"/>
        <end position="638"/>
    </location>
</feature>
<feature type="transmembrane region" description="Helical" evidence="12">
    <location>
        <begin position="140"/>
        <end position="165"/>
    </location>
</feature>
<evidence type="ECO:0000256" key="2">
    <source>
        <dbReference type="ARBA" id="ARBA00006459"/>
    </source>
</evidence>
<dbReference type="AlphaFoldDB" id="A0A8S1ENK4"/>
<evidence type="ECO:0000256" key="5">
    <source>
        <dbReference type="ARBA" id="ARBA00022847"/>
    </source>
</evidence>
<accession>A0A8S1ENK4</accession>
<keyword evidence="5 10" id="KW-0769">Symport</keyword>
<feature type="binding site" evidence="9">
    <location>
        <position position="344"/>
    </location>
    <ligand>
        <name>Na(+)</name>
        <dbReference type="ChEBI" id="CHEBI:29101"/>
        <label>1</label>
    </ligand>
</feature>
<feature type="transmembrane region" description="Helical" evidence="12">
    <location>
        <begin position="227"/>
        <end position="244"/>
    </location>
</feature>
<reference evidence="13 14" key="1">
    <citation type="submission" date="2020-04" db="EMBL/GenBank/DDBJ databases">
        <authorList>
            <person name="Laetsch R D."/>
            <person name="Stevens L."/>
            <person name="Kumar S."/>
            <person name="Blaxter L. M."/>
        </authorList>
    </citation>
    <scope>NUCLEOTIDE SEQUENCE [LARGE SCALE GENOMIC DNA]</scope>
</reference>
<feature type="transmembrane region" description="Helical" evidence="12">
    <location>
        <begin position="458"/>
        <end position="483"/>
    </location>
</feature>
<organism evidence="13 14">
    <name type="scientific">Caenorhabditis bovis</name>
    <dbReference type="NCBI Taxonomy" id="2654633"/>
    <lineage>
        <taxon>Eukaryota</taxon>
        <taxon>Metazoa</taxon>
        <taxon>Ecdysozoa</taxon>
        <taxon>Nematoda</taxon>
        <taxon>Chromadorea</taxon>
        <taxon>Rhabditida</taxon>
        <taxon>Rhabditina</taxon>
        <taxon>Rhabditomorpha</taxon>
        <taxon>Rhabditoidea</taxon>
        <taxon>Rhabditidae</taxon>
        <taxon>Peloderinae</taxon>
        <taxon>Caenorhabditis</taxon>
    </lineage>
</organism>
<keyword evidence="14" id="KW-1185">Reference proteome</keyword>
<feature type="binding site" evidence="9">
    <location>
        <position position="467"/>
    </location>
    <ligand>
        <name>Na(+)</name>
        <dbReference type="ChEBI" id="CHEBI:29101"/>
        <label>1</label>
    </ligand>
</feature>
<dbReference type="NCBIfam" id="NF037979">
    <property type="entry name" value="Na_transp"/>
    <property type="match status" value="1"/>
</dbReference>
<name>A0A8S1ENK4_9PELO</name>
<evidence type="ECO:0000256" key="1">
    <source>
        <dbReference type="ARBA" id="ARBA00004141"/>
    </source>
</evidence>
<feature type="region of interest" description="Disordered" evidence="11">
    <location>
        <begin position="1"/>
        <end position="26"/>
    </location>
</feature>
<evidence type="ECO:0000256" key="11">
    <source>
        <dbReference type="SAM" id="MobiDB-lite"/>
    </source>
</evidence>
<keyword evidence="9" id="KW-0479">Metal-binding</keyword>
<feature type="binding site" evidence="9">
    <location>
        <position position="86"/>
    </location>
    <ligand>
        <name>Na(+)</name>
        <dbReference type="ChEBI" id="CHEBI:29101"/>
        <label>1</label>
    </ligand>
</feature>
<dbReference type="PANTHER" id="PTHR11616">
    <property type="entry name" value="SODIUM/CHLORIDE DEPENDENT TRANSPORTER"/>
    <property type="match status" value="1"/>
</dbReference>
<keyword evidence="7 12" id="KW-0472">Membrane</keyword>
<dbReference type="GO" id="GO:0005283">
    <property type="term" value="F:amino acid:sodium symporter activity"/>
    <property type="evidence" value="ECO:0007669"/>
    <property type="project" value="TreeGrafter"/>
</dbReference>
<feature type="transmembrane region" description="Helical" evidence="12">
    <location>
        <begin position="256"/>
        <end position="273"/>
    </location>
</feature>
<feature type="region of interest" description="Disordered" evidence="11">
    <location>
        <begin position="678"/>
        <end position="698"/>
    </location>
</feature>